<evidence type="ECO:0000313" key="2">
    <source>
        <dbReference type="EMBL" id="BDZ48461.1"/>
    </source>
</evidence>
<feature type="region of interest" description="Disordered" evidence="1">
    <location>
        <begin position="1"/>
        <end position="31"/>
    </location>
</feature>
<evidence type="ECO:0008006" key="4">
    <source>
        <dbReference type="Google" id="ProtNLM"/>
    </source>
</evidence>
<protein>
    <recommendedName>
        <fullName evidence="4">FHA domain-containing protein</fullName>
    </recommendedName>
</protein>
<dbReference type="RefSeq" id="WP_286345431.1">
    <property type="nucleotide sequence ID" value="NZ_AP027732.1"/>
</dbReference>
<dbReference type="Gene3D" id="2.60.200.20">
    <property type="match status" value="1"/>
</dbReference>
<proteinExistence type="predicted"/>
<name>A0ABN6XU17_9MICO</name>
<organism evidence="2 3">
    <name type="scientific">Frondihabitans sucicola</name>
    <dbReference type="NCBI Taxonomy" id="1268041"/>
    <lineage>
        <taxon>Bacteria</taxon>
        <taxon>Bacillati</taxon>
        <taxon>Actinomycetota</taxon>
        <taxon>Actinomycetes</taxon>
        <taxon>Micrococcales</taxon>
        <taxon>Microbacteriaceae</taxon>
        <taxon>Frondihabitans</taxon>
    </lineage>
</organism>
<feature type="region of interest" description="Disordered" evidence="1">
    <location>
        <begin position="136"/>
        <end position="162"/>
    </location>
</feature>
<feature type="compositionally biased region" description="Gly residues" evidence="1">
    <location>
        <begin position="145"/>
        <end position="154"/>
    </location>
</feature>
<keyword evidence="3" id="KW-1185">Reference proteome</keyword>
<dbReference type="InterPro" id="IPR008984">
    <property type="entry name" value="SMAD_FHA_dom_sf"/>
</dbReference>
<gene>
    <name evidence="2" type="ORF">GCM10025867_07020</name>
</gene>
<dbReference type="SUPFAM" id="SSF49879">
    <property type="entry name" value="SMAD/FHA domain"/>
    <property type="match status" value="1"/>
</dbReference>
<accession>A0ABN6XU17</accession>
<dbReference type="EMBL" id="AP027732">
    <property type="protein sequence ID" value="BDZ48461.1"/>
    <property type="molecule type" value="Genomic_DNA"/>
</dbReference>
<sequence length="162" mass="16974">MAGSPTGVDAEEPAGSDTHDRGNAPASTHAAFGAGRPRLIFKVGENWDGTPPREFDLLIGTTRIGSADDMDLQLAGLEPFHAEIEHTDDDEYVLAHVVADSEQNGPLLDSAGLADEGILRTGSPVELGDWSMSYYREENADHGRPGGGRAGGEGAHQPAQAS</sequence>
<dbReference type="Proteomes" id="UP001321486">
    <property type="component" value="Chromosome"/>
</dbReference>
<evidence type="ECO:0000313" key="3">
    <source>
        <dbReference type="Proteomes" id="UP001321486"/>
    </source>
</evidence>
<reference evidence="3" key="1">
    <citation type="journal article" date="2019" name="Int. J. Syst. Evol. Microbiol.">
        <title>The Global Catalogue of Microorganisms (GCM) 10K type strain sequencing project: providing services to taxonomists for standard genome sequencing and annotation.</title>
        <authorList>
            <consortium name="The Broad Institute Genomics Platform"/>
            <consortium name="The Broad Institute Genome Sequencing Center for Infectious Disease"/>
            <person name="Wu L."/>
            <person name="Ma J."/>
        </authorList>
    </citation>
    <scope>NUCLEOTIDE SEQUENCE [LARGE SCALE GENOMIC DNA]</scope>
    <source>
        <strain evidence="3">NBRC 108728</strain>
    </source>
</reference>
<dbReference type="CDD" id="cd00060">
    <property type="entry name" value="FHA"/>
    <property type="match status" value="1"/>
</dbReference>
<evidence type="ECO:0000256" key="1">
    <source>
        <dbReference type="SAM" id="MobiDB-lite"/>
    </source>
</evidence>